<dbReference type="Pfam" id="PF00015">
    <property type="entry name" value="MCPsignal"/>
    <property type="match status" value="1"/>
</dbReference>
<dbReference type="GO" id="GO:0007165">
    <property type="term" value="P:signal transduction"/>
    <property type="evidence" value="ECO:0007669"/>
    <property type="project" value="UniProtKB-KW"/>
</dbReference>
<keyword evidence="3" id="KW-0488">Methylation</keyword>
<dbReference type="AlphaFoldDB" id="A0A9N8QX86"/>
<feature type="transmembrane region" description="Helical" evidence="9">
    <location>
        <begin position="18"/>
        <end position="38"/>
    </location>
</feature>
<evidence type="ECO:0000256" key="6">
    <source>
        <dbReference type="ARBA" id="ARBA00023136"/>
    </source>
</evidence>
<feature type="domain" description="HAMP" evidence="11">
    <location>
        <begin position="273"/>
        <end position="326"/>
    </location>
</feature>
<dbReference type="GO" id="GO:0006935">
    <property type="term" value="P:chemotaxis"/>
    <property type="evidence" value="ECO:0007669"/>
    <property type="project" value="InterPro"/>
</dbReference>
<dbReference type="SUPFAM" id="SSF58104">
    <property type="entry name" value="Methyl-accepting chemotaxis protein (MCP) signaling domain"/>
    <property type="match status" value="1"/>
</dbReference>
<keyword evidence="6 9" id="KW-0472">Membrane</keyword>
<evidence type="ECO:0000256" key="2">
    <source>
        <dbReference type="ARBA" id="ARBA00022475"/>
    </source>
</evidence>
<evidence type="ECO:0000313" key="13">
    <source>
        <dbReference type="Proteomes" id="UP000675121"/>
    </source>
</evidence>
<keyword evidence="8" id="KW-0807">Transducer</keyword>
<organism evidence="12 13">
    <name type="scientific">Paraburkholderia domus</name>
    <dbReference type="NCBI Taxonomy" id="2793075"/>
    <lineage>
        <taxon>Bacteria</taxon>
        <taxon>Pseudomonadati</taxon>
        <taxon>Pseudomonadota</taxon>
        <taxon>Betaproteobacteria</taxon>
        <taxon>Burkholderiales</taxon>
        <taxon>Burkholderiaceae</taxon>
        <taxon>Paraburkholderia</taxon>
    </lineage>
</organism>
<dbReference type="InterPro" id="IPR051310">
    <property type="entry name" value="MCP_chemotaxis"/>
</dbReference>
<feature type="transmembrane region" description="Helical" evidence="9">
    <location>
        <begin position="195"/>
        <end position="217"/>
    </location>
</feature>
<accession>A0A9N8QX86</accession>
<dbReference type="InterPro" id="IPR004090">
    <property type="entry name" value="Chemotax_Me-accpt_rcpt"/>
</dbReference>
<dbReference type="Gene3D" id="1.10.287.950">
    <property type="entry name" value="Methyl-accepting chemotaxis protein"/>
    <property type="match status" value="1"/>
</dbReference>
<gene>
    <name evidence="12" type="ORF">R70211_04006</name>
</gene>
<dbReference type="Proteomes" id="UP000675121">
    <property type="component" value="Unassembled WGS sequence"/>
</dbReference>
<dbReference type="SMART" id="SM00283">
    <property type="entry name" value="MA"/>
    <property type="match status" value="1"/>
</dbReference>
<keyword evidence="2" id="KW-1003">Cell membrane</keyword>
<dbReference type="PROSITE" id="PS50111">
    <property type="entry name" value="CHEMOTAXIS_TRANSDUC_2"/>
    <property type="match status" value="1"/>
</dbReference>
<evidence type="ECO:0000256" key="9">
    <source>
        <dbReference type="SAM" id="Phobius"/>
    </source>
</evidence>
<dbReference type="GO" id="GO:0004888">
    <property type="term" value="F:transmembrane signaling receptor activity"/>
    <property type="evidence" value="ECO:0007669"/>
    <property type="project" value="InterPro"/>
</dbReference>
<keyword evidence="13" id="KW-1185">Reference proteome</keyword>
<comment type="subcellular location">
    <subcellularLocation>
        <location evidence="1">Cell membrane</location>
        <topology evidence="1">Multi-pass membrane protein</topology>
    </subcellularLocation>
</comment>
<evidence type="ECO:0000259" key="11">
    <source>
        <dbReference type="PROSITE" id="PS50885"/>
    </source>
</evidence>
<dbReference type="InterPro" id="IPR003660">
    <property type="entry name" value="HAMP_dom"/>
</dbReference>
<evidence type="ECO:0000256" key="1">
    <source>
        <dbReference type="ARBA" id="ARBA00004651"/>
    </source>
</evidence>
<comment type="caution">
    <text evidence="12">The sequence shown here is derived from an EMBL/GenBank/DDBJ whole genome shotgun (WGS) entry which is preliminary data.</text>
</comment>
<dbReference type="PRINTS" id="PR00260">
    <property type="entry name" value="CHEMTRNSDUCR"/>
</dbReference>
<dbReference type="InterPro" id="IPR004089">
    <property type="entry name" value="MCPsignal_dom"/>
</dbReference>
<dbReference type="InterPro" id="IPR004091">
    <property type="entry name" value="Chemotax_Me-accpt_rcpt_Me-site"/>
</dbReference>
<feature type="domain" description="Methyl-accepting transducer" evidence="10">
    <location>
        <begin position="278"/>
        <end position="507"/>
    </location>
</feature>
<evidence type="ECO:0000256" key="3">
    <source>
        <dbReference type="ARBA" id="ARBA00022481"/>
    </source>
</evidence>
<dbReference type="InterPro" id="IPR033480">
    <property type="entry name" value="sCache_2"/>
</dbReference>
<dbReference type="PANTHER" id="PTHR43531:SF14">
    <property type="entry name" value="METHYL-ACCEPTING CHEMOTAXIS PROTEIN I-RELATED"/>
    <property type="match status" value="1"/>
</dbReference>
<evidence type="ECO:0000256" key="5">
    <source>
        <dbReference type="ARBA" id="ARBA00022989"/>
    </source>
</evidence>
<evidence type="ECO:0000256" key="4">
    <source>
        <dbReference type="ARBA" id="ARBA00022692"/>
    </source>
</evidence>
<protein>
    <recommendedName>
        <fullName evidence="14">Methyl-accepting chemotaxis sensory transducer with Cache sensor</fullName>
    </recommendedName>
</protein>
<reference evidence="12" key="1">
    <citation type="submission" date="2021-02" db="EMBL/GenBank/DDBJ databases">
        <authorList>
            <person name="Vanwijnsberghe S."/>
        </authorList>
    </citation>
    <scope>NUCLEOTIDE SEQUENCE</scope>
    <source>
        <strain evidence="12">R-70211</strain>
    </source>
</reference>
<keyword evidence="5 9" id="KW-1133">Transmembrane helix</keyword>
<sequence>MAGCGENGVNRLSLNTKLWLALLITWLGLLGLGGWAAWQSRTTMLSERKAAVQNVVECAYGVVADYAKLVDRHELTLDQAKQQAMARLSVMRYPGNGYMIITTATPVVIMHPTLADLRNKDVTHYADTDGKLLFVDMVKLAQAQGQGFVDYMARLPGKTEHVPKISFVKRFDTWDWYLISGVYVNDINEAFRADLLRYLFTILVTGSFSTIALVLIIRNVKRSLGGEPAYAASVAETIADGDLSRSVTLGRDDQQSMLFAMERMQSRLADTIRRIRGGTETITVAAEQIAAGNLDLSARTEEQASSLGETAASMEQLTATVKQNADNALQANQMARSASKLAGEGGEVVQQVVTNMQNIAASSARVVDIIAVIESIAFQTNILALNAAVEAARAGEEGRGFAVVAGEVRNLARRSSDAAKEIKSLIEDSVERVDDGKALVEKAGGTMHSLVDAVRRVTDIISEISAASEEQSRGIEQVNVAIAQMDETTQQNAAMVEEAAAAAQSMQEQAQLLRDVVNVFRLQGEAV</sequence>
<comment type="similarity">
    <text evidence="7">Belongs to the methyl-accepting chemotaxis (MCP) protein family.</text>
</comment>
<dbReference type="EMBL" id="CAJNAS010000011">
    <property type="protein sequence ID" value="CAE6912692.1"/>
    <property type="molecule type" value="Genomic_DNA"/>
</dbReference>
<dbReference type="SMART" id="SM01049">
    <property type="entry name" value="Cache_2"/>
    <property type="match status" value="1"/>
</dbReference>
<dbReference type="CDD" id="cd11386">
    <property type="entry name" value="MCP_signal"/>
    <property type="match status" value="1"/>
</dbReference>
<evidence type="ECO:0008006" key="14">
    <source>
        <dbReference type="Google" id="ProtNLM"/>
    </source>
</evidence>
<evidence type="ECO:0000256" key="7">
    <source>
        <dbReference type="ARBA" id="ARBA00029447"/>
    </source>
</evidence>
<dbReference type="FunFam" id="1.10.287.950:FF:000001">
    <property type="entry name" value="Methyl-accepting chemotaxis sensory transducer"/>
    <property type="match status" value="1"/>
</dbReference>
<evidence type="ECO:0000256" key="8">
    <source>
        <dbReference type="PROSITE-ProRule" id="PRU00284"/>
    </source>
</evidence>
<dbReference type="PROSITE" id="PS00538">
    <property type="entry name" value="CHEMOTAXIS_TRANSDUC_1"/>
    <property type="match status" value="1"/>
</dbReference>
<dbReference type="GO" id="GO:0005886">
    <property type="term" value="C:plasma membrane"/>
    <property type="evidence" value="ECO:0007669"/>
    <property type="project" value="UniProtKB-SubCell"/>
</dbReference>
<evidence type="ECO:0000313" key="12">
    <source>
        <dbReference type="EMBL" id="CAE6912692.1"/>
    </source>
</evidence>
<dbReference type="Pfam" id="PF17200">
    <property type="entry name" value="sCache_2"/>
    <property type="match status" value="1"/>
</dbReference>
<dbReference type="PANTHER" id="PTHR43531">
    <property type="entry name" value="PROTEIN ICFG"/>
    <property type="match status" value="1"/>
</dbReference>
<evidence type="ECO:0000259" key="10">
    <source>
        <dbReference type="PROSITE" id="PS50111"/>
    </source>
</evidence>
<proteinExistence type="inferred from homology"/>
<keyword evidence="4 9" id="KW-0812">Transmembrane</keyword>
<dbReference type="Gene3D" id="3.30.450.20">
    <property type="entry name" value="PAS domain"/>
    <property type="match status" value="1"/>
</dbReference>
<name>A0A9N8QX86_9BURK</name>
<dbReference type="PROSITE" id="PS50885">
    <property type="entry name" value="HAMP"/>
    <property type="match status" value="1"/>
</dbReference>